<protein>
    <submittedName>
        <fullName evidence="2">Uncharacterized protein</fullName>
    </submittedName>
</protein>
<name>A0A5M3TEL4_LIMPL</name>
<evidence type="ECO:0000256" key="1">
    <source>
        <dbReference type="SAM" id="Phobius"/>
    </source>
</evidence>
<keyword evidence="1" id="KW-0472">Membrane</keyword>
<keyword evidence="1" id="KW-0812">Transmembrane</keyword>
<keyword evidence="1" id="KW-1133">Transmembrane helix</keyword>
<proteinExistence type="predicted"/>
<gene>
    <name evidence="2" type="ORF">NIES46_46230</name>
</gene>
<keyword evidence="3" id="KW-1185">Reference proteome</keyword>
<dbReference type="EMBL" id="BIMW01000197">
    <property type="protein sequence ID" value="GCE96551.1"/>
    <property type="molecule type" value="Genomic_DNA"/>
</dbReference>
<dbReference type="GeneID" id="301685339"/>
<feature type="transmembrane region" description="Helical" evidence="1">
    <location>
        <begin position="247"/>
        <end position="267"/>
    </location>
</feature>
<comment type="caution">
    <text evidence="2">The sequence shown here is derived from an EMBL/GenBank/DDBJ whole genome shotgun (WGS) entry which is preliminary data.</text>
</comment>
<accession>A0A5M3TEL4</accession>
<dbReference type="Proteomes" id="UP000326169">
    <property type="component" value="Unassembled WGS sequence"/>
</dbReference>
<organism evidence="2 3">
    <name type="scientific">Limnospira platensis NIES-46</name>
    <dbReference type="NCBI Taxonomy" id="1236695"/>
    <lineage>
        <taxon>Bacteria</taxon>
        <taxon>Bacillati</taxon>
        <taxon>Cyanobacteriota</taxon>
        <taxon>Cyanophyceae</taxon>
        <taxon>Oscillatoriophycideae</taxon>
        <taxon>Oscillatoriales</taxon>
        <taxon>Sirenicapillariaceae</taxon>
        <taxon>Limnospira</taxon>
    </lineage>
</organism>
<feature type="transmembrane region" description="Helical" evidence="1">
    <location>
        <begin position="20"/>
        <end position="40"/>
    </location>
</feature>
<sequence length="293" mass="33606">MIYTLLDFLLNGLKSQWHNVNFWGIAITALGTFFTILFYWQQNYRALSFEVISSEPLPKSSPVKNQDIKVGDIQIINGGVLIVILRNSGNQRIKPEDCKSQVEWPIHLSGFDKSNARVILAYAETNDGEEIKVQITKDKNQWLNIEINKNKLDLEPGDYVIVRILVDCPEKYQIYNLRETIEVSQLKIAGLPKKLSPSSYTSWLKVVVELSILLMLCWPPSATQILIDTTNLNSLQLSGQRLYLSGTGWWGITCSYLLFFLPILIILDLSKKGFWGWYLVKMMIGKFKKQIQI</sequence>
<evidence type="ECO:0000313" key="2">
    <source>
        <dbReference type="EMBL" id="GCE96551.1"/>
    </source>
</evidence>
<evidence type="ECO:0000313" key="3">
    <source>
        <dbReference type="Proteomes" id="UP000326169"/>
    </source>
</evidence>
<reference evidence="2 3" key="1">
    <citation type="journal article" date="2019" name="J Genomics">
        <title>The Draft Genome of a Hydrogen-producing Cyanobacterium, Arthrospira platensis NIES-46.</title>
        <authorList>
            <person name="Suzuki S."/>
            <person name="Yamaguchi H."/>
            <person name="Kawachi M."/>
        </authorList>
    </citation>
    <scope>NUCLEOTIDE SEQUENCE [LARGE SCALE GENOMIC DNA]</scope>
    <source>
        <strain evidence="2 3">NIES-46</strain>
    </source>
</reference>
<dbReference type="RefSeq" id="WP_006617339.1">
    <property type="nucleotide sequence ID" value="NZ_BIMW01000197.1"/>
</dbReference>